<dbReference type="InterPro" id="IPR003661">
    <property type="entry name" value="HisK_dim/P_dom"/>
</dbReference>
<evidence type="ECO:0000256" key="5">
    <source>
        <dbReference type="ARBA" id="ARBA00022777"/>
    </source>
</evidence>
<dbReference type="InterPro" id="IPR004358">
    <property type="entry name" value="Sig_transdc_His_kin-like_C"/>
</dbReference>
<dbReference type="Gene3D" id="3.30.450.20">
    <property type="entry name" value="PAS domain"/>
    <property type="match status" value="1"/>
</dbReference>
<keyword evidence="4" id="KW-0808">Transferase</keyword>
<dbReference type="CDD" id="cd00082">
    <property type="entry name" value="HisKA"/>
    <property type="match status" value="1"/>
</dbReference>
<dbReference type="SUPFAM" id="SSF55874">
    <property type="entry name" value="ATPase domain of HSP90 chaperone/DNA topoisomerase II/histidine kinase"/>
    <property type="match status" value="1"/>
</dbReference>
<dbReference type="GO" id="GO:0016036">
    <property type="term" value="P:cellular response to phosphate starvation"/>
    <property type="evidence" value="ECO:0007669"/>
    <property type="project" value="TreeGrafter"/>
</dbReference>
<dbReference type="GO" id="GO:0004721">
    <property type="term" value="F:phosphoprotein phosphatase activity"/>
    <property type="evidence" value="ECO:0007669"/>
    <property type="project" value="TreeGrafter"/>
</dbReference>
<dbReference type="PRINTS" id="PR00344">
    <property type="entry name" value="BCTRLSENSOR"/>
</dbReference>
<gene>
    <name evidence="9" type="ORF">C0081_15660</name>
</gene>
<keyword evidence="5" id="KW-0418">Kinase</keyword>
<evidence type="ECO:0000256" key="1">
    <source>
        <dbReference type="ARBA" id="ARBA00000085"/>
    </source>
</evidence>
<evidence type="ECO:0000313" key="9">
    <source>
        <dbReference type="EMBL" id="PLW76326.1"/>
    </source>
</evidence>
<keyword evidence="6" id="KW-0902">Two-component regulatory system</keyword>
<dbReference type="InterPro" id="IPR003594">
    <property type="entry name" value="HATPase_dom"/>
</dbReference>
<keyword evidence="7" id="KW-0472">Membrane</keyword>
<evidence type="ECO:0000259" key="8">
    <source>
        <dbReference type="PROSITE" id="PS50109"/>
    </source>
</evidence>
<evidence type="ECO:0000313" key="10">
    <source>
        <dbReference type="Proteomes" id="UP000234881"/>
    </source>
</evidence>
<sequence>MPYYINDGKLEENLLPFLMESVHQGISVIDKDLNMVFINRAACKMLDLPISVIKKNPSLQAIFRFNAERGDYGTGDIEEQVAERMDLTRRFIAHEIERERPDGRIIRIQGNPIGEAGFVTIYTDVTEQRTYEANLEAIQYELELKLENSVREVRYNRDLLVNAINAIDDGLIVFDEHNNLVLANIRMQKLYPSLRRHLARNSHISKIEGFQVPCSTEEYDNNGKKRFSKESKLHDDCWYRIEQSATVNGGKIITYSDISAYKEQTGKLQEHTNQLVKLLQKEINLSDTQREFVSMASHEFKTPLAIIDSNAQRIQRRIDNMPKERLAERVSNIRDSVERMQYLINRFMDFSSDEIAGIKVEAKTQKFRSTLEKLCHLHLEMQDHTVMEWNLDALPDLASFDQNLLDQCLSNILSNAIKYSDQNAPIHVVGKRDKRYLKIEVHDQGVGIPKPELSKIFNKYYRASTSSGIAGTGIGLNFTQMALKEQGGHIEVESVVGEGSCFTIFLPASIAIDTAQTEKASESLTQLSKSTEKIAS</sequence>
<dbReference type="AlphaFoldDB" id="A0A2N5XP71"/>
<dbReference type="CDD" id="cd00130">
    <property type="entry name" value="PAS"/>
    <property type="match status" value="1"/>
</dbReference>
<evidence type="ECO:0000256" key="3">
    <source>
        <dbReference type="ARBA" id="ARBA00022553"/>
    </source>
</evidence>
<dbReference type="InterPro" id="IPR035965">
    <property type="entry name" value="PAS-like_dom_sf"/>
</dbReference>
<dbReference type="Proteomes" id="UP000234881">
    <property type="component" value="Unassembled WGS sequence"/>
</dbReference>
<evidence type="ECO:0000256" key="4">
    <source>
        <dbReference type="ARBA" id="ARBA00022679"/>
    </source>
</evidence>
<name>A0A2N5XP71_9HYPH</name>
<keyword evidence="3" id="KW-0597">Phosphoprotein</keyword>
<keyword evidence="10" id="KW-1185">Reference proteome</keyword>
<dbReference type="Pfam" id="PF00512">
    <property type="entry name" value="HisKA"/>
    <property type="match status" value="1"/>
</dbReference>
<dbReference type="EC" id="2.7.13.3" evidence="2"/>
<dbReference type="PANTHER" id="PTHR45453:SF1">
    <property type="entry name" value="PHOSPHATE REGULON SENSOR PROTEIN PHOR"/>
    <property type="match status" value="1"/>
</dbReference>
<dbReference type="InterPro" id="IPR036890">
    <property type="entry name" value="HATPase_C_sf"/>
</dbReference>
<dbReference type="SMART" id="SM00387">
    <property type="entry name" value="HATPase_c"/>
    <property type="match status" value="1"/>
</dbReference>
<dbReference type="InterPro" id="IPR000014">
    <property type="entry name" value="PAS"/>
</dbReference>
<dbReference type="Pfam" id="PF12860">
    <property type="entry name" value="PAS_7"/>
    <property type="match status" value="1"/>
</dbReference>
<evidence type="ECO:0000256" key="7">
    <source>
        <dbReference type="ARBA" id="ARBA00023136"/>
    </source>
</evidence>
<proteinExistence type="predicted"/>
<evidence type="ECO:0000256" key="2">
    <source>
        <dbReference type="ARBA" id="ARBA00012438"/>
    </source>
</evidence>
<evidence type="ECO:0000256" key="6">
    <source>
        <dbReference type="ARBA" id="ARBA00023012"/>
    </source>
</evidence>
<dbReference type="SMART" id="SM00388">
    <property type="entry name" value="HisKA"/>
    <property type="match status" value="1"/>
</dbReference>
<accession>A0A2N5XP71</accession>
<dbReference type="EMBL" id="PKUQ01000031">
    <property type="protein sequence ID" value="PLW76326.1"/>
    <property type="molecule type" value="Genomic_DNA"/>
</dbReference>
<dbReference type="SUPFAM" id="SSF55785">
    <property type="entry name" value="PYP-like sensor domain (PAS domain)"/>
    <property type="match status" value="1"/>
</dbReference>
<reference evidence="9 10" key="1">
    <citation type="submission" date="2018-01" db="EMBL/GenBank/DDBJ databases">
        <title>The draft genome sequence of Cohaesibacter sp. H1304.</title>
        <authorList>
            <person name="Wang N.-N."/>
            <person name="Du Z.-J."/>
        </authorList>
    </citation>
    <scope>NUCLEOTIDE SEQUENCE [LARGE SCALE GENOMIC DNA]</scope>
    <source>
        <strain evidence="9 10">H1304</strain>
    </source>
</reference>
<dbReference type="PANTHER" id="PTHR45453">
    <property type="entry name" value="PHOSPHATE REGULON SENSOR PROTEIN PHOR"/>
    <property type="match status" value="1"/>
</dbReference>
<dbReference type="InterPro" id="IPR036097">
    <property type="entry name" value="HisK_dim/P_sf"/>
</dbReference>
<comment type="catalytic activity">
    <reaction evidence="1">
        <text>ATP + protein L-histidine = ADP + protein N-phospho-L-histidine.</text>
        <dbReference type="EC" id="2.7.13.3"/>
    </reaction>
</comment>
<dbReference type="InterPro" id="IPR050351">
    <property type="entry name" value="BphY/WalK/GraS-like"/>
</dbReference>
<dbReference type="RefSeq" id="WP_101534760.1">
    <property type="nucleotide sequence ID" value="NZ_PKUQ01000031.1"/>
</dbReference>
<dbReference type="InterPro" id="IPR005467">
    <property type="entry name" value="His_kinase_dom"/>
</dbReference>
<dbReference type="GO" id="GO:0005886">
    <property type="term" value="C:plasma membrane"/>
    <property type="evidence" value="ECO:0007669"/>
    <property type="project" value="TreeGrafter"/>
</dbReference>
<protein>
    <recommendedName>
        <fullName evidence="2">histidine kinase</fullName>
        <ecNumber evidence="2">2.7.13.3</ecNumber>
    </recommendedName>
</protein>
<dbReference type="PROSITE" id="PS50109">
    <property type="entry name" value="HIS_KIN"/>
    <property type="match status" value="1"/>
</dbReference>
<dbReference type="Gene3D" id="3.30.565.10">
    <property type="entry name" value="Histidine kinase-like ATPase, C-terminal domain"/>
    <property type="match status" value="1"/>
</dbReference>
<dbReference type="GO" id="GO:0000155">
    <property type="term" value="F:phosphorelay sensor kinase activity"/>
    <property type="evidence" value="ECO:0007669"/>
    <property type="project" value="InterPro"/>
</dbReference>
<feature type="domain" description="Histidine kinase" evidence="8">
    <location>
        <begin position="295"/>
        <end position="510"/>
    </location>
</feature>
<comment type="caution">
    <text evidence="9">The sequence shown here is derived from an EMBL/GenBank/DDBJ whole genome shotgun (WGS) entry which is preliminary data.</text>
</comment>
<dbReference type="CDD" id="cd00075">
    <property type="entry name" value="HATPase"/>
    <property type="match status" value="1"/>
</dbReference>
<dbReference type="Pfam" id="PF02518">
    <property type="entry name" value="HATPase_c"/>
    <property type="match status" value="1"/>
</dbReference>
<dbReference type="Gene3D" id="1.10.287.130">
    <property type="match status" value="1"/>
</dbReference>
<organism evidence="9 10">
    <name type="scientific">Cohaesibacter celericrescens</name>
    <dbReference type="NCBI Taxonomy" id="2067669"/>
    <lineage>
        <taxon>Bacteria</taxon>
        <taxon>Pseudomonadati</taxon>
        <taxon>Pseudomonadota</taxon>
        <taxon>Alphaproteobacteria</taxon>
        <taxon>Hyphomicrobiales</taxon>
        <taxon>Cohaesibacteraceae</taxon>
    </lineage>
</organism>
<dbReference type="SUPFAM" id="SSF47384">
    <property type="entry name" value="Homodimeric domain of signal transducing histidine kinase"/>
    <property type="match status" value="1"/>
</dbReference>
<dbReference type="OrthoDB" id="9806130at2"/>